<comment type="caution">
    <text evidence="2">The sequence shown here is derived from an EMBL/GenBank/DDBJ whole genome shotgun (WGS) entry which is preliminary data.</text>
</comment>
<feature type="transmembrane region" description="Helical" evidence="1">
    <location>
        <begin position="53"/>
        <end position="73"/>
    </location>
</feature>
<keyword evidence="1" id="KW-0472">Membrane</keyword>
<dbReference type="Proteomes" id="UP000292935">
    <property type="component" value="Unassembled WGS sequence"/>
</dbReference>
<organism evidence="2 3">
    <name type="scientific">Agromyces fucosus</name>
    <dbReference type="NCBI Taxonomy" id="41985"/>
    <lineage>
        <taxon>Bacteria</taxon>
        <taxon>Bacillati</taxon>
        <taxon>Actinomycetota</taxon>
        <taxon>Actinomycetes</taxon>
        <taxon>Micrococcales</taxon>
        <taxon>Microbacteriaceae</taxon>
        <taxon>Agromyces</taxon>
    </lineage>
</organism>
<accession>A0A4Q2JHT2</accession>
<keyword evidence="3" id="KW-1185">Reference proteome</keyword>
<keyword evidence="1" id="KW-1133">Transmembrane helix</keyword>
<dbReference type="RefSeq" id="WP_129231932.1">
    <property type="nucleotide sequence ID" value="NZ_SDPO01000003.1"/>
</dbReference>
<dbReference type="OrthoDB" id="5197046at2"/>
<feature type="transmembrane region" description="Helical" evidence="1">
    <location>
        <begin position="20"/>
        <end position="41"/>
    </location>
</feature>
<proteinExistence type="predicted"/>
<evidence type="ECO:0000256" key="1">
    <source>
        <dbReference type="SAM" id="Phobius"/>
    </source>
</evidence>
<gene>
    <name evidence="2" type="ORF">ESP57_13405</name>
</gene>
<keyword evidence="1" id="KW-0812">Transmembrane</keyword>
<evidence type="ECO:0000313" key="2">
    <source>
        <dbReference type="EMBL" id="RXZ47541.1"/>
    </source>
</evidence>
<dbReference type="AlphaFoldDB" id="A0A4Q2JHT2"/>
<evidence type="ECO:0008006" key="4">
    <source>
        <dbReference type="Google" id="ProtNLM"/>
    </source>
</evidence>
<feature type="transmembrane region" description="Helical" evidence="1">
    <location>
        <begin position="85"/>
        <end position="104"/>
    </location>
</feature>
<name>A0A4Q2JHT2_9MICO</name>
<dbReference type="EMBL" id="SDPO01000003">
    <property type="protein sequence ID" value="RXZ47541.1"/>
    <property type="molecule type" value="Genomic_DNA"/>
</dbReference>
<reference evidence="2 3" key="1">
    <citation type="submission" date="2019-01" db="EMBL/GenBank/DDBJ databases">
        <authorList>
            <person name="Li J."/>
        </authorList>
    </citation>
    <scope>NUCLEOTIDE SEQUENCE [LARGE SCALE GENOMIC DNA]</scope>
    <source>
        <strain evidence="2 3">CCUG 35506</strain>
    </source>
</reference>
<feature type="transmembrane region" description="Helical" evidence="1">
    <location>
        <begin position="116"/>
        <end position="135"/>
    </location>
</feature>
<evidence type="ECO:0000313" key="3">
    <source>
        <dbReference type="Proteomes" id="UP000292935"/>
    </source>
</evidence>
<protein>
    <recommendedName>
        <fullName evidence="4">DUF3592 domain-containing protein</fullName>
    </recommendedName>
</protein>
<sequence length="239" mass="26200">MSLTDPSETRRLRTERRRPVVRNIVSAVLLASFATAGFVWGRLFVDGIDTADAALQVVAIVSGIIAWGGFLIFSIATFGSWRNGPLVLGLALFLLGAGLAWPVLQRGASLLDFPGWLGLLFIAFGVFVWVMTFVARGRQRRRSARELQTLTDGVETTATVTRVPPGPNPSSRGLWAAVTFTFTDASGAQRWVERTMLIRRAGDVKVGDTTRLWYDRADPGADRGIVVELARDNPLRMAR</sequence>